<dbReference type="Gene3D" id="1.10.1520.10">
    <property type="entry name" value="Ribonuclease III domain"/>
    <property type="match status" value="1"/>
</dbReference>
<evidence type="ECO:0000313" key="2">
    <source>
        <dbReference type="Proteomes" id="UP001208689"/>
    </source>
</evidence>
<accession>A0ABY6I1I1</accession>
<sequence length="113" mass="13378">MFFCNQGGIDYEFTNMELLSQALTSKGYSNENGNCLFRDSLSLFGDEIHKIYWLYEGIKLGLSERGEISKYRDSWINHEAQVEEVRHLFLDMNIKPEYLFRMSKGELKKETYK</sequence>
<reference evidence="1" key="1">
    <citation type="submission" date="2022-09" db="EMBL/GenBank/DDBJ databases">
        <title>Actin cytoskeleton and complex cell architecture in an #Asgard archaeon.</title>
        <authorList>
            <person name="Ponce Toledo R.I."/>
            <person name="Schleper C."/>
            <person name="Rodrigues Oliveira T."/>
            <person name="Wollweber F."/>
            <person name="Xu J."/>
            <person name="Rittmann S."/>
            <person name="Klingl A."/>
            <person name="Pilhofer M."/>
        </authorList>
    </citation>
    <scope>NUCLEOTIDE SEQUENCE</scope>
    <source>
        <strain evidence="1">B-35</strain>
    </source>
</reference>
<name>A0ABY6I1I1_9ARCH</name>
<evidence type="ECO:0000313" key="1">
    <source>
        <dbReference type="EMBL" id="UYP48554.1"/>
    </source>
</evidence>
<proteinExistence type="predicted"/>
<keyword evidence="2" id="KW-1185">Reference proteome</keyword>
<protein>
    <submittedName>
        <fullName evidence="1">Uncharacterized protein</fullName>
    </submittedName>
</protein>
<dbReference type="Proteomes" id="UP001208689">
    <property type="component" value="Chromosome"/>
</dbReference>
<gene>
    <name evidence="1" type="ORF">NEF87_004839</name>
</gene>
<dbReference type="EMBL" id="CP104013">
    <property type="protein sequence ID" value="UYP48554.1"/>
    <property type="molecule type" value="Genomic_DNA"/>
</dbReference>
<dbReference type="InterPro" id="IPR036389">
    <property type="entry name" value="RNase_III_sf"/>
</dbReference>
<organism evidence="1 2">
    <name type="scientific">Candidatus Lokiarchaeum ossiferum</name>
    <dbReference type="NCBI Taxonomy" id="2951803"/>
    <lineage>
        <taxon>Archaea</taxon>
        <taxon>Promethearchaeati</taxon>
        <taxon>Promethearchaeota</taxon>
        <taxon>Promethearchaeia</taxon>
        <taxon>Promethearchaeales</taxon>
        <taxon>Promethearchaeaceae</taxon>
        <taxon>Candidatus Lokiarchaeum</taxon>
    </lineage>
</organism>
<dbReference type="SUPFAM" id="SSF69065">
    <property type="entry name" value="RNase III domain-like"/>
    <property type="match status" value="1"/>
</dbReference>